<dbReference type="AlphaFoldDB" id="A0A8X9A7G0"/>
<name>A0A8X9A7G0_SALSN</name>
<gene>
    <name evidence="1" type="ORF">SASPL_109326</name>
</gene>
<dbReference type="EMBL" id="PNBA02000003">
    <property type="protein sequence ID" value="KAG6431248.1"/>
    <property type="molecule type" value="Genomic_DNA"/>
</dbReference>
<dbReference type="InterPro" id="IPR025886">
    <property type="entry name" value="PP2-like"/>
</dbReference>
<proteinExistence type="predicted"/>
<dbReference type="PANTHER" id="PTHR32278:SF130">
    <property type="entry name" value="F-BOX DOMAIN-CONTAINING PROTEIN"/>
    <property type="match status" value="1"/>
</dbReference>
<accession>A0A8X9A7G0</accession>
<sequence>MSKNYDNWEKLVGAVLKIEQFRQLAARNSTSCSTISDDMSFSWLDNDAPKIQTLTLYYDATHTETIWGMFLSPPQELHSDLETVPRSVPGKVVFLPVGAREFVIQTQDSPAQYLPFSSKYEYDSNSRFETVEIKSFSAVDIRGKIRTRLLTSNTIYGAYLIFKLAYDPYDGERGRGREKAVCRSDRWTEFQIGSFYVDGADEQEMEARVVETSNRWKGGLLVGGIEFRPLVSVKQL</sequence>
<evidence type="ECO:0000313" key="2">
    <source>
        <dbReference type="Proteomes" id="UP000298416"/>
    </source>
</evidence>
<keyword evidence="2" id="KW-1185">Reference proteome</keyword>
<reference evidence="1" key="1">
    <citation type="submission" date="2018-01" db="EMBL/GenBank/DDBJ databases">
        <authorList>
            <person name="Mao J.F."/>
        </authorList>
    </citation>
    <scope>NUCLEOTIDE SEQUENCE</scope>
    <source>
        <strain evidence="1">Huo1</strain>
        <tissue evidence="1">Leaf</tissue>
    </source>
</reference>
<organism evidence="1">
    <name type="scientific">Salvia splendens</name>
    <name type="common">Scarlet sage</name>
    <dbReference type="NCBI Taxonomy" id="180675"/>
    <lineage>
        <taxon>Eukaryota</taxon>
        <taxon>Viridiplantae</taxon>
        <taxon>Streptophyta</taxon>
        <taxon>Embryophyta</taxon>
        <taxon>Tracheophyta</taxon>
        <taxon>Spermatophyta</taxon>
        <taxon>Magnoliopsida</taxon>
        <taxon>eudicotyledons</taxon>
        <taxon>Gunneridae</taxon>
        <taxon>Pentapetalae</taxon>
        <taxon>asterids</taxon>
        <taxon>lamiids</taxon>
        <taxon>Lamiales</taxon>
        <taxon>Lamiaceae</taxon>
        <taxon>Nepetoideae</taxon>
        <taxon>Mentheae</taxon>
        <taxon>Salviinae</taxon>
        <taxon>Salvia</taxon>
        <taxon>Salvia subgen. Calosphace</taxon>
        <taxon>core Calosphace</taxon>
    </lineage>
</organism>
<evidence type="ECO:0000313" key="1">
    <source>
        <dbReference type="EMBL" id="KAG6431248.1"/>
    </source>
</evidence>
<dbReference type="PANTHER" id="PTHR32278">
    <property type="entry name" value="F-BOX DOMAIN-CONTAINING PROTEIN"/>
    <property type="match status" value="1"/>
</dbReference>
<protein>
    <submittedName>
        <fullName evidence="1">Uncharacterized protein</fullName>
    </submittedName>
</protein>
<dbReference type="Pfam" id="PF14299">
    <property type="entry name" value="PP2"/>
    <property type="match status" value="1"/>
</dbReference>
<reference evidence="1" key="2">
    <citation type="submission" date="2020-08" db="EMBL/GenBank/DDBJ databases">
        <title>Plant Genome Project.</title>
        <authorList>
            <person name="Zhang R.-G."/>
        </authorList>
    </citation>
    <scope>NUCLEOTIDE SEQUENCE</scope>
    <source>
        <strain evidence="1">Huo1</strain>
        <tissue evidence="1">Leaf</tissue>
    </source>
</reference>
<comment type="caution">
    <text evidence="1">The sequence shown here is derived from an EMBL/GenBank/DDBJ whole genome shotgun (WGS) entry which is preliminary data.</text>
</comment>
<dbReference type="Proteomes" id="UP000298416">
    <property type="component" value="Unassembled WGS sequence"/>
</dbReference>